<dbReference type="EMBL" id="BQNB010015965">
    <property type="protein sequence ID" value="GJT46204.1"/>
    <property type="molecule type" value="Genomic_DNA"/>
</dbReference>
<reference evidence="2" key="1">
    <citation type="journal article" date="2022" name="Int. J. Mol. Sci.">
        <title>Draft Genome of Tanacetum Coccineum: Genomic Comparison of Closely Related Tanacetum-Family Plants.</title>
        <authorList>
            <person name="Yamashiro T."/>
            <person name="Shiraishi A."/>
            <person name="Nakayama K."/>
            <person name="Satake H."/>
        </authorList>
    </citation>
    <scope>NUCLEOTIDE SEQUENCE</scope>
</reference>
<gene>
    <name evidence="2" type="ORF">Tco_0954919</name>
</gene>
<comment type="caution">
    <text evidence="2">The sequence shown here is derived from an EMBL/GenBank/DDBJ whole genome shotgun (WGS) entry which is preliminary data.</text>
</comment>
<feature type="compositionally biased region" description="Polar residues" evidence="1">
    <location>
        <begin position="66"/>
        <end position="76"/>
    </location>
</feature>
<evidence type="ECO:0000313" key="3">
    <source>
        <dbReference type="Proteomes" id="UP001151760"/>
    </source>
</evidence>
<feature type="non-terminal residue" evidence="2">
    <location>
        <position position="195"/>
    </location>
</feature>
<protein>
    <submittedName>
        <fullName evidence="2">Uncharacterized protein</fullName>
    </submittedName>
</protein>
<sequence>MWTARKSVRSLPTHRLASRYPSDSSSLDHFTPDDSSRDSLSDSSLETSSDSSLRDSPSDYALSDSPCDSPTATSAGPSCKRCRSPTTSVSIALPVHGALSPVRVDLLPPPKRIRDSDSVTDLDVSSEEGYVPYVPIEVGLGIDIKDSYKPYTEPNVDSDIQADIDACIAFMILELEGRVLELWLRLQPRRRTSLV</sequence>
<feature type="region of interest" description="Disordered" evidence="1">
    <location>
        <begin position="1"/>
        <end position="82"/>
    </location>
</feature>
<feature type="compositionally biased region" description="Basic and acidic residues" evidence="1">
    <location>
        <begin position="30"/>
        <end position="40"/>
    </location>
</feature>
<name>A0ABQ5E5Q6_9ASTR</name>
<proteinExistence type="predicted"/>
<dbReference type="Proteomes" id="UP001151760">
    <property type="component" value="Unassembled WGS sequence"/>
</dbReference>
<keyword evidence="3" id="KW-1185">Reference proteome</keyword>
<feature type="compositionally biased region" description="Low complexity" evidence="1">
    <location>
        <begin position="41"/>
        <end position="51"/>
    </location>
</feature>
<reference evidence="2" key="2">
    <citation type="submission" date="2022-01" db="EMBL/GenBank/DDBJ databases">
        <authorList>
            <person name="Yamashiro T."/>
            <person name="Shiraishi A."/>
            <person name="Satake H."/>
            <person name="Nakayama K."/>
        </authorList>
    </citation>
    <scope>NUCLEOTIDE SEQUENCE</scope>
</reference>
<organism evidence="2 3">
    <name type="scientific">Tanacetum coccineum</name>
    <dbReference type="NCBI Taxonomy" id="301880"/>
    <lineage>
        <taxon>Eukaryota</taxon>
        <taxon>Viridiplantae</taxon>
        <taxon>Streptophyta</taxon>
        <taxon>Embryophyta</taxon>
        <taxon>Tracheophyta</taxon>
        <taxon>Spermatophyta</taxon>
        <taxon>Magnoliopsida</taxon>
        <taxon>eudicotyledons</taxon>
        <taxon>Gunneridae</taxon>
        <taxon>Pentapetalae</taxon>
        <taxon>asterids</taxon>
        <taxon>campanulids</taxon>
        <taxon>Asterales</taxon>
        <taxon>Asteraceae</taxon>
        <taxon>Asteroideae</taxon>
        <taxon>Anthemideae</taxon>
        <taxon>Anthemidinae</taxon>
        <taxon>Tanacetum</taxon>
    </lineage>
</organism>
<evidence type="ECO:0000256" key="1">
    <source>
        <dbReference type="SAM" id="MobiDB-lite"/>
    </source>
</evidence>
<accession>A0ABQ5E5Q6</accession>
<evidence type="ECO:0000313" key="2">
    <source>
        <dbReference type="EMBL" id="GJT46204.1"/>
    </source>
</evidence>